<gene>
    <name evidence="2" type="ORF">Ctob_003733</name>
</gene>
<dbReference type="Proteomes" id="UP000037460">
    <property type="component" value="Unassembled WGS sequence"/>
</dbReference>
<sequence length="172" mass="18309">MQALLRKSAALSARFVHTEARIAKLGYTLPELPQPAGAYKLAVVSNEDGWVYLAGHLPFKEDMKSVHVGRVGAEFTVDEAAELAKIVGLELIASLKLAIGDLDKVKKIVKVNGYIAVADSSVTALPKVLNGCSNLLGEIFEERGVHARVAVGVTTLPLGVPVEIDMIAQVEP</sequence>
<dbReference type="AlphaFoldDB" id="A0A0M0JAQ9"/>
<evidence type="ECO:0000313" key="3">
    <source>
        <dbReference type="Proteomes" id="UP000037460"/>
    </source>
</evidence>
<dbReference type="CDD" id="cd02199">
    <property type="entry name" value="YjgF_YER057c_UK114_like_1"/>
    <property type="match status" value="1"/>
</dbReference>
<dbReference type="OrthoDB" id="3512640at2759"/>
<dbReference type="PANTHER" id="PTHR43760:SF1">
    <property type="entry name" value="ENDORIBONUCLEASE L-PSP_CHORISMATE MUTASE-LIKE DOMAIN-CONTAINING PROTEIN"/>
    <property type="match status" value="1"/>
</dbReference>
<dbReference type="EMBL" id="JWZX01003168">
    <property type="protein sequence ID" value="KOO23679.1"/>
    <property type="molecule type" value="Genomic_DNA"/>
</dbReference>
<dbReference type="InterPro" id="IPR035959">
    <property type="entry name" value="RutC-like_sf"/>
</dbReference>
<dbReference type="PANTHER" id="PTHR43760">
    <property type="entry name" value="ENDORIBONUCLEASE-RELATED"/>
    <property type="match status" value="1"/>
</dbReference>
<comment type="caution">
    <text evidence="2">The sequence shown here is derived from an EMBL/GenBank/DDBJ whole genome shotgun (WGS) entry which is preliminary data.</text>
</comment>
<dbReference type="Gene3D" id="3.30.1330.40">
    <property type="entry name" value="RutC-like"/>
    <property type="match status" value="1"/>
</dbReference>
<protein>
    <submittedName>
        <fullName evidence="2">Translation initiation inhibitor</fullName>
    </submittedName>
</protein>
<dbReference type="Pfam" id="PF14588">
    <property type="entry name" value="YjgF_endoribonc"/>
    <property type="match status" value="1"/>
</dbReference>
<proteinExistence type="predicted"/>
<evidence type="ECO:0000259" key="1">
    <source>
        <dbReference type="Pfam" id="PF14588"/>
    </source>
</evidence>
<feature type="domain" description="Endoribonuclease L-PSP/chorismate mutase-like" evidence="1">
    <location>
        <begin position="19"/>
        <end position="159"/>
    </location>
</feature>
<organism evidence="2 3">
    <name type="scientific">Chrysochromulina tobinii</name>
    <dbReference type="NCBI Taxonomy" id="1460289"/>
    <lineage>
        <taxon>Eukaryota</taxon>
        <taxon>Haptista</taxon>
        <taxon>Haptophyta</taxon>
        <taxon>Prymnesiophyceae</taxon>
        <taxon>Prymnesiales</taxon>
        <taxon>Chrysochromulinaceae</taxon>
        <taxon>Chrysochromulina</taxon>
    </lineage>
</organism>
<evidence type="ECO:0000313" key="2">
    <source>
        <dbReference type="EMBL" id="KOO23679.1"/>
    </source>
</evidence>
<reference evidence="3" key="1">
    <citation type="journal article" date="2015" name="PLoS Genet.">
        <title>Genome Sequence and Transcriptome Analyses of Chrysochromulina tobin: Metabolic Tools for Enhanced Algal Fitness in the Prominent Order Prymnesiales (Haptophyceae).</title>
        <authorList>
            <person name="Hovde B.T."/>
            <person name="Deodato C.R."/>
            <person name="Hunsperger H.M."/>
            <person name="Ryken S.A."/>
            <person name="Yost W."/>
            <person name="Jha R.K."/>
            <person name="Patterson J."/>
            <person name="Monnat R.J. Jr."/>
            <person name="Barlow S.B."/>
            <person name="Starkenburg S.R."/>
            <person name="Cattolico R.A."/>
        </authorList>
    </citation>
    <scope>NUCLEOTIDE SEQUENCE</scope>
    <source>
        <strain evidence="3">CCMP291</strain>
    </source>
</reference>
<dbReference type="SUPFAM" id="SSF55298">
    <property type="entry name" value="YjgF-like"/>
    <property type="match status" value="1"/>
</dbReference>
<name>A0A0M0JAQ9_9EUKA</name>
<accession>A0A0M0JAQ9</accession>
<keyword evidence="3" id="KW-1185">Reference proteome</keyword>
<dbReference type="InterPro" id="IPR013813">
    <property type="entry name" value="Endoribo_LPSP/chorism_mut-like"/>
</dbReference>